<accession>A0A382GLZ3</accession>
<reference evidence="1" key="1">
    <citation type="submission" date="2018-05" db="EMBL/GenBank/DDBJ databases">
        <authorList>
            <person name="Lanie J.A."/>
            <person name="Ng W.-L."/>
            <person name="Kazmierczak K.M."/>
            <person name="Andrzejewski T.M."/>
            <person name="Davidsen T.M."/>
            <person name="Wayne K.J."/>
            <person name="Tettelin H."/>
            <person name="Glass J.I."/>
            <person name="Rusch D."/>
            <person name="Podicherti R."/>
            <person name="Tsui H.-C.T."/>
            <person name="Winkler M.E."/>
        </authorList>
    </citation>
    <scope>NUCLEOTIDE SEQUENCE</scope>
</reference>
<organism evidence="1">
    <name type="scientific">marine metagenome</name>
    <dbReference type="NCBI Taxonomy" id="408172"/>
    <lineage>
        <taxon>unclassified sequences</taxon>
        <taxon>metagenomes</taxon>
        <taxon>ecological metagenomes</taxon>
    </lineage>
</organism>
<gene>
    <name evidence="1" type="ORF">METZ01_LOCUS228678</name>
</gene>
<name>A0A382GLZ3_9ZZZZ</name>
<sequence>MAVLYEEFVFDWLVSHYYQWRQIA</sequence>
<proteinExistence type="predicted"/>
<dbReference type="AlphaFoldDB" id="A0A382GLZ3"/>
<protein>
    <submittedName>
        <fullName evidence="1">Uncharacterized protein</fullName>
    </submittedName>
</protein>
<dbReference type="EMBL" id="UINC01056147">
    <property type="protein sequence ID" value="SVB75824.1"/>
    <property type="molecule type" value="Genomic_DNA"/>
</dbReference>
<evidence type="ECO:0000313" key="1">
    <source>
        <dbReference type="EMBL" id="SVB75824.1"/>
    </source>
</evidence>